<evidence type="ECO:0000256" key="3">
    <source>
        <dbReference type="SAM" id="MobiDB-lite"/>
    </source>
</evidence>
<feature type="compositionally biased region" description="Basic and acidic residues" evidence="3">
    <location>
        <begin position="65"/>
        <end position="80"/>
    </location>
</feature>
<dbReference type="PROSITE" id="PS51419">
    <property type="entry name" value="RAB"/>
    <property type="match status" value="1"/>
</dbReference>
<dbReference type="GO" id="GO:0005525">
    <property type="term" value="F:GTP binding"/>
    <property type="evidence" value="ECO:0007669"/>
    <property type="project" value="InterPro"/>
</dbReference>
<dbReference type="InterPro" id="IPR051641">
    <property type="entry name" value="RGK_GTP-binding_reg"/>
</dbReference>
<evidence type="ECO:0000313" key="5">
    <source>
        <dbReference type="Proteomes" id="UP000549394"/>
    </source>
</evidence>
<dbReference type="SMART" id="SM00174">
    <property type="entry name" value="RHO"/>
    <property type="match status" value="1"/>
</dbReference>
<sequence>MDDFEAFKLRASGNFSSAEKLNCPVEVTVSESEDFPRSRRNSFFGPNENLLTVPNQSIYKRQRSRSADMGRDRSTLGDIRENEEDSEKYVRVRSFSCTEGGLLNHGDILRLREVSRDAIEAEIKEHNILIVGASGVGKTSLAQQFATSDYLCAQADEHEEEIDLMVQLDDNEHIVHLFERTFENAEDIAMDAYLILFSIADKSSFKKAEEFCPKASHKTSVLVGTKTDLARSRVVKEEKGKKLASKNKIKYFETSTVLHHNVDELLTGVIKQILKNHEKRSRIKMPKVAKGIFQSMRRRTSQYSEDLFRR</sequence>
<dbReference type="GO" id="GO:0003924">
    <property type="term" value="F:GTPase activity"/>
    <property type="evidence" value="ECO:0007669"/>
    <property type="project" value="InterPro"/>
</dbReference>
<dbReference type="InterPro" id="IPR027417">
    <property type="entry name" value="P-loop_NTPase"/>
</dbReference>
<reference evidence="4 5" key="1">
    <citation type="submission" date="2020-08" db="EMBL/GenBank/DDBJ databases">
        <authorList>
            <person name="Hejnol A."/>
        </authorList>
    </citation>
    <scope>NUCLEOTIDE SEQUENCE [LARGE SCALE GENOMIC DNA]</scope>
</reference>
<dbReference type="PANTHER" id="PTHR45775">
    <property type="entry name" value="RAD, GEM/KIR FAMILY MEMBER 2, ISOFORM C"/>
    <property type="match status" value="1"/>
</dbReference>
<dbReference type="GO" id="GO:0005246">
    <property type="term" value="F:calcium channel regulator activity"/>
    <property type="evidence" value="ECO:0007669"/>
    <property type="project" value="TreeGrafter"/>
</dbReference>
<evidence type="ECO:0000256" key="1">
    <source>
        <dbReference type="ARBA" id="ARBA00008846"/>
    </source>
</evidence>
<proteinExistence type="inferred from homology"/>
<keyword evidence="2" id="KW-0597">Phosphoprotein</keyword>
<dbReference type="OrthoDB" id="5239715at2759"/>
<dbReference type="SMART" id="SM00173">
    <property type="entry name" value="RAS"/>
    <property type="match status" value="1"/>
</dbReference>
<dbReference type="SMART" id="SM00175">
    <property type="entry name" value="RAB"/>
    <property type="match status" value="1"/>
</dbReference>
<dbReference type="InterPro" id="IPR001806">
    <property type="entry name" value="Small_GTPase"/>
</dbReference>
<dbReference type="EMBL" id="CAJFCJ010000023">
    <property type="protein sequence ID" value="CAD5124853.1"/>
    <property type="molecule type" value="Genomic_DNA"/>
</dbReference>
<dbReference type="PRINTS" id="PR00449">
    <property type="entry name" value="RASTRNSFRMNG"/>
</dbReference>
<dbReference type="AlphaFoldDB" id="A0A7I8W9R9"/>
<protein>
    <submittedName>
        <fullName evidence="4">DgyrCDS13108</fullName>
    </submittedName>
</protein>
<dbReference type="GO" id="GO:0005886">
    <property type="term" value="C:plasma membrane"/>
    <property type="evidence" value="ECO:0007669"/>
    <property type="project" value="TreeGrafter"/>
</dbReference>
<comment type="caution">
    <text evidence="4">The sequence shown here is derived from an EMBL/GenBank/DDBJ whole genome shotgun (WGS) entry which is preliminary data.</text>
</comment>
<name>A0A7I8W9R9_9ANNE</name>
<dbReference type="PROSITE" id="PS51421">
    <property type="entry name" value="RAS"/>
    <property type="match status" value="1"/>
</dbReference>
<dbReference type="Pfam" id="PF00071">
    <property type="entry name" value="Ras"/>
    <property type="match status" value="1"/>
</dbReference>
<organism evidence="4 5">
    <name type="scientific">Dimorphilus gyrociliatus</name>
    <dbReference type="NCBI Taxonomy" id="2664684"/>
    <lineage>
        <taxon>Eukaryota</taxon>
        <taxon>Metazoa</taxon>
        <taxon>Spiralia</taxon>
        <taxon>Lophotrochozoa</taxon>
        <taxon>Annelida</taxon>
        <taxon>Polychaeta</taxon>
        <taxon>Polychaeta incertae sedis</taxon>
        <taxon>Dinophilidae</taxon>
        <taxon>Dimorphilus</taxon>
    </lineage>
</organism>
<evidence type="ECO:0000313" key="4">
    <source>
        <dbReference type="EMBL" id="CAD5124853.1"/>
    </source>
</evidence>
<comment type="similarity">
    <text evidence="1">Belongs to the small GTPase superfamily. RGK family.</text>
</comment>
<keyword evidence="5" id="KW-1185">Reference proteome</keyword>
<gene>
    <name evidence="4" type="ORF">DGYR_LOCUS12333</name>
</gene>
<dbReference type="Proteomes" id="UP000549394">
    <property type="component" value="Unassembled WGS sequence"/>
</dbReference>
<feature type="region of interest" description="Disordered" evidence="3">
    <location>
        <begin position="61"/>
        <end position="82"/>
    </location>
</feature>
<dbReference type="PANTHER" id="PTHR45775:SF6">
    <property type="entry name" value="RAD, GEM_KIR FAMILY MEMBER 2, ISOFORM C"/>
    <property type="match status" value="1"/>
</dbReference>
<evidence type="ECO:0000256" key="2">
    <source>
        <dbReference type="ARBA" id="ARBA00022553"/>
    </source>
</evidence>
<accession>A0A7I8W9R9</accession>
<dbReference type="SUPFAM" id="SSF52540">
    <property type="entry name" value="P-loop containing nucleoside triphosphate hydrolases"/>
    <property type="match status" value="1"/>
</dbReference>
<dbReference type="Gene3D" id="3.40.50.300">
    <property type="entry name" value="P-loop containing nucleotide triphosphate hydrolases"/>
    <property type="match status" value="1"/>
</dbReference>